<evidence type="ECO:0000313" key="1">
    <source>
        <dbReference type="EMBL" id="KAJ4450683.1"/>
    </source>
</evidence>
<proteinExistence type="predicted"/>
<organism evidence="1 2">
    <name type="scientific">Periplaneta americana</name>
    <name type="common">American cockroach</name>
    <name type="synonym">Blatta americana</name>
    <dbReference type="NCBI Taxonomy" id="6978"/>
    <lineage>
        <taxon>Eukaryota</taxon>
        <taxon>Metazoa</taxon>
        <taxon>Ecdysozoa</taxon>
        <taxon>Arthropoda</taxon>
        <taxon>Hexapoda</taxon>
        <taxon>Insecta</taxon>
        <taxon>Pterygota</taxon>
        <taxon>Neoptera</taxon>
        <taxon>Polyneoptera</taxon>
        <taxon>Dictyoptera</taxon>
        <taxon>Blattodea</taxon>
        <taxon>Blattoidea</taxon>
        <taxon>Blattidae</taxon>
        <taxon>Blattinae</taxon>
        <taxon>Periplaneta</taxon>
    </lineage>
</organism>
<comment type="caution">
    <text evidence="1">The sequence shown here is derived from an EMBL/GenBank/DDBJ whole genome shotgun (WGS) entry which is preliminary data.</text>
</comment>
<reference evidence="1 2" key="1">
    <citation type="journal article" date="2022" name="Allergy">
        <title>Genome assembly and annotation of Periplaneta americana reveal a comprehensive cockroach allergen profile.</title>
        <authorList>
            <person name="Wang L."/>
            <person name="Xiong Q."/>
            <person name="Saelim N."/>
            <person name="Wang L."/>
            <person name="Nong W."/>
            <person name="Wan A.T."/>
            <person name="Shi M."/>
            <person name="Liu X."/>
            <person name="Cao Q."/>
            <person name="Hui J.H.L."/>
            <person name="Sookrung N."/>
            <person name="Leung T.F."/>
            <person name="Tungtrongchitr A."/>
            <person name="Tsui S.K.W."/>
        </authorList>
    </citation>
    <scope>NUCLEOTIDE SEQUENCE [LARGE SCALE GENOMIC DNA]</scope>
    <source>
        <strain evidence="1">PWHHKU_190912</strain>
    </source>
</reference>
<accession>A0ABQ8TWI2</accession>
<evidence type="ECO:0000313" key="2">
    <source>
        <dbReference type="Proteomes" id="UP001148838"/>
    </source>
</evidence>
<evidence type="ECO:0008006" key="3">
    <source>
        <dbReference type="Google" id="ProtNLM"/>
    </source>
</evidence>
<keyword evidence="2" id="KW-1185">Reference proteome</keyword>
<name>A0ABQ8TWI2_PERAM</name>
<dbReference type="EMBL" id="JAJSOF020000001">
    <property type="protein sequence ID" value="KAJ4450683.1"/>
    <property type="molecule type" value="Genomic_DNA"/>
</dbReference>
<protein>
    <recommendedName>
        <fullName evidence="3">Reverse transcriptase domain-containing protein</fullName>
    </recommendedName>
</protein>
<gene>
    <name evidence="1" type="ORF">ANN_02112</name>
</gene>
<sequence length="75" mass="8766">MAGLCEGGNEPPGFLKASERYLEKNKEVYVVFVDLEKASDRVDCNKLMDILKKIDVDWKDRKLFSNLYLKRVKVR</sequence>
<dbReference type="Proteomes" id="UP001148838">
    <property type="component" value="Unassembled WGS sequence"/>
</dbReference>